<proteinExistence type="predicted"/>
<dbReference type="EMBL" id="FZOB01000001">
    <property type="protein sequence ID" value="SNR62378.1"/>
    <property type="molecule type" value="Genomic_DNA"/>
</dbReference>
<keyword evidence="3" id="KW-1185">Reference proteome</keyword>
<evidence type="ECO:0000256" key="1">
    <source>
        <dbReference type="SAM" id="SignalP"/>
    </source>
</evidence>
<sequence>MRKLLGLTVAGIVALSSSAYAHFVVLKPNKDIVEGGSRIIHLETKFTHPMEGGPNMEFGIVDSGAFINGKKYKLKWKKIMIPALKGSNKKAPMYKTSFKIKRPGVYQFYVVPTPYFEPAEEKFIQQITKVYVETFGLEDGWDEPIGLKAEIVPLTRPFGIWEGNTFRGRAYLNGKPLANAEVEIEYLNTKGVKPPADPFVTQVVKTDKDGYFEYTIPWAGWWGFSVLGDGGKLKKDGKYYPVELDSIVWVKAYPKPKEVR</sequence>
<keyword evidence="1" id="KW-0732">Signal</keyword>
<evidence type="ECO:0000313" key="2">
    <source>
        <dbReference type="EMBL" id="SNR62378.1"/>
    </source>
</evidence>
<dbReference type="RefSeq" id="WP_089322295.1">
    <property type="nucleotide sequence ID" value="NZ_FZOB01000001.1"/>
</dbReference>
<organism evidence="2 3">
    <name type="scientific">Desulfurobacterium atlanticum</name>
    <dbReference type="NCBI Taxonomy" id="240169"/>
    <lineage>
        <taxon>Bacteria</taxon>
        <taxon>Pseudomonadati</taxon>
        <taxon>Aquificota</taxon>
        <taxon>Aquificia</taxon>
        <taxon>Desulfurobacteriales</taxon>
        <taxon>Desulfurobacteriaceae</taxon>
        <taxon>Desulfurobacterium</taxon>
    </lineage>
</organism>
<dbReference type="AlphaFoldDB" id="A0A238XUZ9"/>
<name>A0A238XUZ9_9BACT</name>
<feature type="chain" id="PRO_5013257905" evidence="1">
    <location>
        <begin position="22"/>
        <end position="260"/>
    </location>
</feature>
<accession>A0A238XUZ9</accession>
<dbReference type="OrthoDB" id="9780723at2"/>
<feature type="signal peptide" evidence="1">
    <location>
        <begin position="1"/>
        <end position="21"/>
    </location>
</feature>
<dbReference type="Proteomes" id="UP000198405">
    <property type="component" value="Unassembled WGS sequence"/>
</dbReference>
<dbReference type="InterPro" id="IPR019613">
    <property type="entry name" value="DUF4198"/>
</dbReference>
<reference evidence="3" key="1">
    <citation type="submission" date="2017-06" db="EMBL/GenBank/DDBJ databases">
        <authorList>
            <person name="Varghese N."/>
            <person name="Submissions S."/>
        </authorList>
    </citation>
    <scope>NUCLEOTIDE SEQUENCE [LARGE SCALE GENOMIC DNA]</scope>
    <source>
        <strain evidence="3">DSM 15668</strain>
    </source>
</reference>
<evidence type="ECO:0000313" key="3">
    <source>
        <dbReference type="Proteomes" id="UP000198405"/>
    </source>
</evidence>
<dbReference type="Pfam" id="PF10670">
    <property type="entry name" value="DUF4198"/>
    <property type="match status" value="1"/>
</dbReference>
<gene>
    <name evidence="2" type="ORF">SAMN06265340_101268</name>
</gene>
<protein>
    <submittedName>
        <fullName evidence="2">Cobalt/nickel transport protein</fullName>
    </submittedName>
</protein>